<evidence type="ECO:0000313" key="2">
    <source>
        <dbReference type="EMBL" id="OGY51882.1"/>
    </source>
</evidence>
<feature type="domain" description="4Fe-4S ferredoxin-type" evidence="1">
    <location>
        <begin position="2"/>
        <end position="33"/>
    </location>
</feature>
<evidence type="ECO:0000259" key="1">
    <source>
        <dbReference type="PROSITE" id="PS51379"/>
    </source>
</evidence>
<dbReference type="InterPro" id="IPR017896">
    <property type="entry name" value="4Fe4S_Fe-S-bd"/>
</dbReference>
<evidence type="ECO:0000313" key="3">
    <source>
        <dbReference type="Proteomes" id="UP000177376"/>
    </source>
</evidence>
<protein>
    <recommendedName>
        <fullName evidence="1">4Fe-4S ferredoxin-type domain-containing protein</fullName>
    </recommendedName>
</protein>
<dbReference type="Pfam" id="PF13459">
    <property type="entry name" value="Fer4_15"/>
    <property type="match status" value="1"/>
</dbReference>
<proteinExistence type="predicted"/>
<organism evidence="2 3">
    <name type="scientific">Candidatus Buchananbacteria bacterium RIFCSPLOWO2_01_FULL_39_33</name>
    <dbReference type="NCBI Taxonomy" id="1797543"/>
    <lineage>
        <taxon>Bacteria</taxon>
        <taxon>Candidatus Buchananiibacteriota</taxon>
    </lineage>
</organism>
<gene>
    <name evidence="2" type="ORF">A3A02_00395</name>
</gene>
<dbReference type="PROSITE" id="PS51379">
    <property type="entry name" value="4FE4S_FER_2"/>
    <property type="match status" value="1"/>
</dbReference>
<accession>A0A1G1YHS6</accession>
<sequence>MPKVLHYREKCIGCNSCVEYAPHFWKISALDGKSNLINAVGKKKIYQREISLVEVNDISKAAEYCPVKIIKIIK</sequence>
<dbReference type="EMBL" id="MHIM01000029">
    <property type="protein sequence ID" value="OGY51882.1"/>
    <property type="molecule type" value="Genomic_DNA"/>
</dbReference>
<comment type="caution">
    <text evidence="2">The sequence shown here is derived from an EMBL/GenBank/DDBJ whole genome shotgun (WGS) entry which is preliminary data.</text>
</comment>
<dbReference type="Gene3D" id="3.30.70.20">
    <property type="match status" value="1"/>
</dbReference>
<dbReference type="Proteomes" id="UP000177376">
    <property type="component" value="Unassembled WGS sequence"/>
</dbReference>
<name>A0A1G1YHS6_9BACT</name>
<dbReference type="AlphaFoldDB" id="A0A1G1YHS6"/>
<dbReference type="SUPFAM" id="SSF54862">
    <property type="entry name" value="4Fe-4S ferredoxins"/>
    <property type="match status" value="1"/>
</dbReference>
<reference evidence="2 3" key="1">
    <citation type="journal article" date="2016" name="Nat. Commun.">
        <title>Thousands of microbial genomes shed light on interconnected biogeochemical processes in an aquifer system.</title>
        <authorList>
            <person name="Anantharaman K."/>
            <person name="Brown C.T."/>
            <person name="Hug L.A."/>
            <person name="Sharon I."/>
            <person name="Castelle C.J."/>
            <person name="Probst A.J."/>
            <person name="Thomas B.C."/>
            <person name="Singh A."/>
            <person name="Wilkins M.J."/>
            <person name="Karaoz U."/>
            <person name="Brodie E.L."/>
            <person name="Williams K.H."/>
            <person name="Hubbard S.S."/>
            <person name="Banfield J.F."/>
        </authorList>
    </citation>
    <scope>NUCLEOTIDE SEQUENCE [LARGE SCALE GENOMIC DNA]</scope>
</reference>